<sequence>MDRSVFELFRLDGKVAIVTGAHAWLGYDIACAFAEAGADVIITSRNVDSIRETAAQIGEKYHVDTLALPLDQRKYENVQKMADAALAWKGHIDILVNNAGGGSGKTEGDFLKRDPADIQNLIDINLTGSVFCSKAVGAMMAKAGCGKIINIASISAFLARDRRTYHLHNKMEQPVDYAAAKGGVVGYTIDLAAVMSQYGVYVNCISPGAFDKGDQPEGYSQAYRDKVPLGRMGRFGIDIKGAALLLASPASDYMTGANIVVDGGFSIWN</sequence>
<protein>
    <submittedName>
        <fullName evidence="2">Oxidoreductase, short chain dehydrogenase/reductase family protein</fullName>
    </submittedName>
    <submittedName>
        <fullName evidence="3">SDR family oxidoreductase</fullName>
    </submittedName>
</protein>
<gene>
    <name evidence="3" type="ORF">CH238_07320</name>
    <name evidence="2" type="ORF">CLOLEP_02216</name>
</gene>
<dbReference type="SUPFAM" id="SSF51735">
    <property type="entry name" value="NAD(P)-binding Rossmann-fold domains"/>
    <property type="match status" value="1"/>
</dbReference>
<dbReference type="PANTHER" id="PTHR42760:SF40">
    <property type="entry name" value="3-OXOACYL-[ACYL-CARRIER-PROTEIN] REDUCTASE, CHLOROPLASTIC"/>
    <property type="match status" value="1"/>
</dbReference>
<organism evidence="2 4">
    <name type="scientific">[Clostridium] leptum DSM 753</name>
    <dbReference type="NCBI Taxonomy" id="428125"/>
    <lineage>
        <taxon>Bacteria</taxon>
        <taxon>Bacillati</taxon>
        <taxon>Bacillota</taxon>
        <taxon>Clostridia</taxon>
        <taxon>Eubacteriales</taxon>
        <taxon>Oscillospiraceae</taxon>
        <taxon>Oscillospiraceae incertae sedis</taxon>
    </lineage>
</organism>
<evidence type="ECO:0000313" key="5">
    <source>
        <dbReference type="Proteomes" id="UP000220611"/>
    </source>
</evidence>
<dbReference type="EMBL" id="ABCB02000019">
    <property type="protein sequence ID" value="EDO60620.1"/>
    <property type="molecule type" value="Genomic_DNA"/>
</dbReference>
<dbReference type="Pfam" id="PF13561">
    <property type="entry name" value="adh_short_C2"/>
    <property type="match status" value="1"/>
</dbReference>
<comment type="similarity">
    <text evidence="1">Belongs to the short-chain dehydrogenases/reductases (SDR) family.</text>
</comment>
<proteinExistence type="inferred from homology"/>
<evidence type="ECO:0000313" key="3">
    <source>
        <dbReference type="EMBL" id="PEQ24762.1"/>
    </source>
</evidence>
<dbReference type="HOGENOM" id="CLU_010194_1_1_9"/>
<evidence type="ECO:0000313" key="2">
    <source>
        <dbReference type="EMBL" id="EDO60620.1"/>
    </source>
</evidence>
<dbReference type="PRINTS" id="PR00081">
    <property type="entry name" value="GDHRDH"/>
</dbReference>
<dbReference type="AlphaFoldDB" id="A7VUH0"/>
<dbReference type="PRINTS" id="PR00080">
    <property type="entry name" value="SDRFAMILY"/>
</dbReference>
<dbReference type="GO" id="GO:0030497">
    <property type="term" value="P:fatty acid elongation"/>
    <property type="evidence" value="ECO:0007669"/>
    <property type="project" value="TreeGrafter"/>
</dbReference>
<reference evidence="2 4" key="2">
    <citation type="submission" date="2007-08" db="EMBL/GenBank/DDBJ databases">
        <authorList>
            <person name="Fulton L."/>
            <person name="Clifton S."/>
            <person name="Fulton B."/>
            <person name="Xu J."/>
            <person name="Minx P."/>
            <person name="Pepin K.H."/>
            <person name="Johnson M."/>
            <person name="Thiruvilangam P."/>
            <person name="Bhonagiri V."/>
            <person name="Nash W.E."/>
            <person name="Wang C."/>
            <person name="Mardis E.R."/>
            <person name="Wilson R.K."/>
        </authorList>
    </citation>
    <scope>NUCLEOTIDE SEQUENCE [LARGE SCALE GENOMIC DNA]</scope>
    <source>
        <strain evidence="2 4">DSM 753</strain>
    </source>
</reference>
<accession>A7VUH0</accession>
<evidence type="ECO:0000256" key="1">
    <source>
        <dbReference type="ARBA" id="ARBA00006484"/>
    </source>
</evidence>
<dbReference type="InterPro" id="IPR002347">
    <property type="entry name" value="SDR_fam"/>
</dbReference>
<dbReference type="eggNOG" id="COG1028">
    <property type="taxonomic scope" value="Bacteria"/>
</dbReference>
<dbReference type="Proteomes" id="UP000003490">
    <property type="component" value="Unassembled WGS sequence"/>
</dbReference>
<dbReference type="EMBL" id="NOXF01000004">
    <property type="protein sequence ID" value="PEQ24762.1"/>
    <property type="molecule type" value="Genomic_DNA"/>
</dbReference>
<keyword evidence="5" id="KW-1185">Reference proteome</keyword>
<dbReference type="GO" id="GO:0016616">
    <property type="term" value="F:oxidoreductase activity, acting on the CH-OH group of donors, NAD or NADP as acceptor"/>
    <property type="evidence" value="ECO:0007669"/>
    <property type="project" value="TreeGrafter"/>
</dbReference>
<evidence type="ECO:0000313" key="4">
    <source>
        <dbReference type="Proteomes" id="UP000003490"/>
    </source>
</evidence>
<dbReference type="PANTHER" id="PTHR42760">
    <property type="entry name" value="SHORT-CHAIN DEHYDROGENASES/REDUCTASES FAMILY MEMBER"/>
    <property type="match status" value="1"/>
</dbReference>
<dbReference type="InterPro" id="IPR036291">
    <property type="entry name" value="NAD(P)-bd_dom_sf"/>
</dbReference>
<name>A7VUH0_9FIRM</name>
<reference evidence="3 5" key="3">
    <citation type="submission" date="2017-07" db="EMBL/GenBank/DDBJ databases">
        <title>Prevalence of linear plasmids in Cutibacterium (Propionibacterium) acnes isolates obtained from prostatic tissue.</title>
        <authorList>
            <person name="Davidsson S."/>
            <person name="Carlsson J."/>
            <person name="Molling P."/>
            <person name="Andren O."/>
            <person name="Andersson S.-O."/>
            <person name="Brzuszkiewicz E."/>
            <person name="Poehlein A."/>
            <person name="Al-Zeer M."/>
            <person name="Brinkmann V."/>
            <person name="Scavenius C."/>
            <person name="Nazipi S."/>
            <person name="Soderquist B."/>
            <person name="Bruggemann H."/>
        </authorList>
    </citation>
    <scope>NUCLEOTIDE SEQUENCE [LARGE SCALE GENOMIC DNA]</scope>
    <source>
        <strain evidence="3 5">DSM 753</strain>
    </source>
</reference>
<comment type="caution">
    <text evidence="2">The sequence shown here is derived from an EMBL/GenBank/DDBJ whole genome shotgun (WGS) entry which is preliminary data.</text>
</comment>
<dbReference type="Gene3D" id="3.40.50.720">
    <property type="entry name" value="NAD(P)-binding Rossmann-like Domain"/>
    <property type="match status" value="1"/>
</dbReference>
<dbReference type="Proteomes" id="UP000220611">
    <property type="component" value="Unassembled WGS sequence"/>
</dbReference>
<reference evidence="2 4" key="1">
    <citation type="submission" date="2007-08" db="EMBL/GenBank/DDBJ databases">
        <title>Draft genome sequence of Clostridium leptum (DSM 753).</title>
        <authorList>
            <person name="Sudarsanam P."/>
            <person name="Ley R."/>
            <person name="Guruge J."/>
            <person name="Turnbaugh P.J."/>
            <person name="Mahowald M."/>
            <person name="Liep D."/>
            <person name="Gordon J."/>
        </authorList>
    </citation>
    <scope>NUCLEOTIDE SEQUENCE [LARGE SCALE GENOMIC DNA]</scope>
    <source>
        <strain evidence="2 4">DSM 753</strain>
    </source>
</reference>
<dbReference type="OrthoDB" id="1999550at2"/>